<evidence type="ECO:0000313" key="4">
    <source>
        <dbReference type="Proteomes" id="UP000749559"/>
    </source>
</evidence>
<gene>
    <name evidence="3" type="ORF">OFUS_LOCUS20339</name>
</gene>
<dbReference type="Gene3D" id="2.60.40.10">
    <property type="entry name" value="Immunoglobulins"/>
    <property type="match status" value="1"/>
</dbReference>
<protein>
    <submittedName>
        <fullName evidence="3">Uncharacterized protein</fullName>
    </submittedName>
</protein>
<keyword evidence="2" id="KW-0732">Signal</keyword>
<feature type="signal peptide" evidence="2">
    <location>
        <begin position="1"/>
        <end position="33"/>
    </location>
</feature>
<dbReference type="InterPro" id="IPR007110">
    <property type="entry name" value="Ig-like_dom"/>
</dbReference>
<dbReference type="Pfam" id="PF07679">
    <property type="entry name" value="I-set"/>
    <property type="match status" value="1"/>
</dbReference>
<dbReference type="PROSITE" id="PS50835">
    <property type="entry name" value="IG_LIKE"/>
    <property type="match status" value="1"/>
</dbReference>
<dbReference type="SUPFAM" id="SSF48726">
    <property type="entry name" value="Immunoglobulin"/>
    <property type="match status" value="1"/>
</dbReference>
<dbReference type="EMBL" id="CAIIXF020000010">
    <property type="protein sequence ID" value="CAH1795869.1"/>
    <property type="molecule type" value="Genomic_DNA"/>
</dbReference>
<name>A0A8J1TVG8_OWEFU</name>
<comment type="caution">
    <text evidence="3">The sequence shown here is derived from an EMBL/GenBank/DDBJ whole genome shotgun (WGS) entry which is preliminary data.</text>
</comment>
<proteinExistence type="predicted"/>
<evidence type="ECO:0000313" key="3">
    <source>
        <dbReference type="EMBL" id="CAH1795869.1"/>
    </source>
</evidence>
<sequence length="215" mass="23435">MQISKGITGTSLGMLNGLLVTFVLLDMVTQAFAEGAYTGKPSLSLKVSPMESQSGYAPSFGAEIRLRCQITALPHIDAKNTMWKFNNAILFTGNKYTLNKVPSMGSVDEVTMILTIHHINIKDVGNYTCEAKNSDGMYKHATVEIKPMGRKEIDFKVYTKASSIETRGRGRIGGPPGSNEKNVTVTQTTQSSDASDIRAMNIEFITIGLIVFSML</sequence>
<dbReference type="OrthoDB" id="10012075at2759"/>
<organism evidence="3 4">
    <name type="scientific">Owenia fusiformis</name>
    <name type="common">Polychaete worm</name>
    <dbReference type="NCBI Taxonomy" id="6347"/>
    <lineage>
        <taxon>Eukaryota</taxon>
        <taxon>Metazoa</taxon>
        <taxon>Spiralia</taxon>
        <taxon>Lophotrochozoa</taxon>
        <taxon>Annelida</taxon>
        <taxon>Polychaeta</taxon>
        <taxon>Sedentaria</taxon>
        <taxon>Canalipalpata</taxon>
        <taxon>Sabellida</taxon>
        <taxon>Oweniida</taxon>
        <taxon>Oweniidae</taxon>
        <taxon>Owenia</taxon>
    </lineage>
</organism>
<dbReference type="InterPro" id="IPR036179">
    <property type="entry name" value="Ig-like_dom_sf"/>
</dbReference>
<keyword evidence="4" id="KW-1185">Reference proteome</keyword>
<dbReference type="InterPro" id="IPR013098">
    <property type="entry name" value="Ig_I-set"/>
</dbReference>
<feature type="chain" id="PRO_5043389166" evidence="2">
    <location>
        <begin position="34"/>
        <end position="215"/>
    </location>
</feature>
<dbReference type="CDD" id="cd00096">
    <property type="entry name" value="Ig"/>
    <property type="match status" value="1"/>
</dbReference>
<feature type="compositionally biased region" description="Polar residues" evidence="1">
    <location>
        <begin position="179"/>
        <end position="192"/>
    </location>
</feature>
<feature type="region of interest" description="Disordered" evidence="1">
    <location>
        <begin position="166"/>
        <end position="192"/>
    </location>
</feature>
<evidence type="ECO:0000256" key="1">
    <source>
        <dbReference type="SAM" id="MobiDB-lite"/>
    </source>
</evidence>
<reference evidence="3" key="1">
    <citation type="submission" date="2022-03" db="EMBL/GenBank/DDBJ databases">
        <authorList>
            <person name="Martin C."/>
        </authorList>
    </citation>
    <scope>NUCLEOTIDE SEQUENCE</scope>
</reference>
<dbReference type="Proteomes" id="UP000749559">
    <property type="component" value="Unassembled WGS sequence"/>
</dbReference>
<accession>A0A8J1TVG8</accession>
<evidence type="ECO:0000256" key="2">
    <source>
        <dbReference type="SAM" id="SignalP"/>
    </source>
</evidence>
<dbReference type="InterPro" id="IPR013783">
    <property type="entry name" value="Ig-like_fold"/>
</dbReference>
<dbReference type="AlphaFoldDB" id="A0A8J1TVG8"/>